<dbReference type="RefSeq" id="WP_226392832.1">
    <property type="nucleotide sequence ID" value="NZ_JADCKB010000013.1"/>
</dbReference>
<protein>
    <submittedName>
        <fullName evidence="1">DUF3783 domain-containing protein</fullName>
    </submittedName>
</protein>
<reference evidence="1" key="1">
    <citation type="submission" date="2020-10" db="EMBL/GenBank/DDBJ databases">
        <title>ChiBAC.</title>
        <authorList>
            <person name="Zenner C."/>
            <person name="Hitch T.C.A."/>
            <person name="Clavel T."/>
        </authorList>
    </citation>
    <scope>NUCLEOTIDE SEQUENCE</scope>
    <source>
        <strain evidence="1">DSM 107454</strain>
    </source>
</reference>
<dbReference type="Pfam" id="PF12646">
    <property type="entry name" value="DUF3783"/>
    <property type="match status" value="1"/>
</dbReference>
<comment type="caution">
    <text evidence="1">The sequence shown here is derived from an EMBL/GenBank/DDBJ whole genome shotgun (WGS) entry which is preliminary data.</text>
</comment>
<dbReference type="InterPro" id="IPR016621">
    <property type="entry name" value="UCP014543"/>
</dbReference>
<keyword evidence="2" id="KW-1185">Reference proteome</keyword>
<name>A0A9D5M192_9FIRM</name>
<dbReference type="AlphaFoldDB" id="A0A9D5M192"/>
<dbReference type="Proteomes" id="UP000806542">
    <property type="component" value="Unassembled WGS sequence"/>
</dbReference>
<organism evidence="1 2">
    <name type="scientific">Ructibacterium gallinarum</name>
    <dbReference type="NCBI Taxonomy" id="2779355"/>
    <lineage>
        <taxon>Bacteria</taxon>
        <taxon>Bacillati</taxon>
        <taxon>Bacillota</taxon>
        <taxon>Clostridia</taxon>
        <taxon>Eubacteriales</taxon>
        <taxon>Oscillospiraceae</taxon>
        <taxon>Ructibacterium</taxon>
    </lineage>
</organism>
<accession>A0A9D5M192</accession>
<evidence type="ECO:0000313" key="1">
    <source>
        <dbReference type="EMBL" id="MBE5040281.1"/>
    </source>
</evidence>
<proteinExistence type="predicted"/>
<gene>
    <name evidence="1" type="ORF">INF28_07375</name>
</gene>
<evidence type="ECO:0000313" key="2">
    <source>
        <dbReference type="Proteomes" id="UP000806542"/>
    </source>
</evidence>
<dbReference type="EMBL" id="JADCKB010000013">
    <property type="protein sequence ID" value="MBE5040281.1"/>
    <property type="molecule type" value="Genomic_DNA"/>
</dbReference>
<sequence length="132" mass="14956">MKPKVLLYQIPIEKAKVLAQALSAMGIRTCQVAASDIDQSVGYLAGADGFEREETNTQNEENTKLLAGELLVMCGFSRMQFEMFMNFLKRKKICPGAVKAMLTDTNKTWTFSRLVREVNAEHLYMSQQKNKK</sequence>